<evidence type="ECO:0000256" key="1">
    <source>
        <dbReference type="SAM" id="Phobius"/>
    </source>
</evidence>
<reference evidence="2 3" key="1">
    <citation type="submission" date="2018-07" db="EMBL/GenBank/DDBJ databases">
        <title>A draft genome of a endophytic bacteria, a new species of Pedobacter.</title>
        <authorList>
            <person name="Zhang Z.D."/>
            <person name="Chen Z.J."/>
        </authorList>
    </citation>
    <scope>NUCLEOTIDE SEQUENCE [LARGE SCALE GENOMIC DNA]</scope>
    <source>
        <strain evidence="2 3">RS10</strain>
    </source>
</reference>
<proteinExistence type="predicted"/>
<dbReference type="AlphaFoldDB" id="A0A366KRK0"/>
<sequence length="674" mass="76488">MSGTPSHFVTEKNEILQNNKSELPSTRPATFYKSLMFLFVSNPRIMKHKNIIRLLLMLLLGLPGTLFAQQENAFQKMKPGDWFEVLVADTSRKPDNESYRYNIRYQLKKTDASGNREYTLTFERTRIILSHAGTVALGYDSYYPPYKQGIEKPVQKPVFHSRVDAAGNILSMKAETDLPRINLYEIGTRKSYGGTSVELEQISGETATAISGIIMKAIANHEQQWYNGTLYRNSGLSFVLSATSFELKPNVLVVGHIKNMTAALARSLDFYLPGVNKPFRISADGNFSIATRLSEGTGARLSYYPIEKVQEKPNKSDLKNVDVMVFKRIIDIPLFFRPGDTLMITGDALKPDIDLQFSGKTAKMAEFALDLAKANFQKKTQEIPYSTKSYAAETFMQQQDADRATFNKLNTTYDKQLSPITENYYRLRFAFLQGSERLDFLSKTSYKSSPTANGMFEAFPEHFFKAIDTLPVLMTDYNNAVWYTSFINASHSYLRSRDGQFNGGSNDFFLGNYVLSLNHLRRFPLYRSLADAFENQLGNNSWKTAQTLKPYYEDFINNCADTVLTGSVRQKWKTLSTWAPGKPLPLKSIKLADGSLLSLDKFKGKALSITFNYHYPDEMKRLLERIKKQDPKQVHFLIVQLKQPGYPPSTVINELKKLAQVTLVEVAADNQALK</sequence>
<keyword evidence="3" id="KW-1185">Reference proteome</keyword>
<name>A0A366KRK0_9SPHI</name>
<evidence type="ECO:0000313" key="2">
    <source>
        <dbReference type="EMBL" id="RBQ04257.1"/>
    </source>
</evidence>
<accession>A0A366KRK0</accession>
<comment type="caution">
    <text evidence="2">The sequence shown here is derived from an EMBL/GenBank/DDBJ whole genome shotgun (WGS) entry which is preliminary data.</text>
</comment>
<feature type="transmembrane region" description="Helical" evidence="1">
    <location>
        <begin position="51"/>
        <end position="68"/>
    </location>
</feature>
<keyword evidence="1" id="KW-0812">Transmembrane</keyword>
<protein>
    <submittedName>
        <fullName evidence="2">Uncharacterized protein</fullName>
    </submittedName>
</protein>
<dbReference type="EMBL" id="QNQU01000017">
    <property type="protein sequence ID" value="RBQ04257.1"/>
    <property type="molecule type" value="Genomic_DNA"/>
</dbReference>
<organism evidence="2 3">
    <name type="scientific">Pedobacter miscanthi</name>
    <dbReference type="NCBI Taxonomy" id="2259170"/>
    <lineage>
        <taxon>Bacteria</taxon>
        <taxon>Pseudomonadati</taxon>
        <taxon>Bacteroidota</taxon>
        <taxon>Sphingobacteriia</taxon>
        <taxon>Sphingobacteriales</taxon>
        <taxon>Sphingobacteriaceae</taxon>
        <taxon>Pedobacter</taxon>
    </lineage>
</organism>
<evidence type="ECO:0000313" key="3">
    <source>
        <dbReference type="Proteomes" id="UP000252081"/>
    </source>
</evidence>
<keyword evidence="1" id="KW-0472">Membrane</keyword>
<dbReference type="Proteomes" id="UP000252081">
    <property type="component" value="Unassembled WGS sequence"/>
</dbReference>
<gene>
    <name evidence="2" type="ORF">DRW42_18835</name>
</gene>
<keyword evidence="1" id="KW-1133">Transmembrane helix</keyword>